<sequence>MSLAPHRELRLVLCHGSRRNDRERNGHECAARDRRVAHKIRLADEQGGVHAEVLEAWKATGRERARERHPCLSRFRVELNAAVKRLEVSVESVKEAVERDLAPRELLKVLHAVRLLNVRDHAADLRMKISQDSKGPVSDTTRQRCTVIFCAANSRPVYRDSPPDVVPIATWPMSGGMHSDPVKEARTNRPGFPSGTPRLPVVGGEVHPEGAHVVDPPVRGLRRR</sequence>
<reference evidence="1" key="1">
    <citation type="journal article" date="2018" name="Genome Biol. Evol.">
        <title>Genomics and development of Lentinus tigrinus, a white-rot wood-decaying mushroom with dimorphic fruiting bodies.</title>
        <authorList>
            <person name="Wu B."/>
            <person name="Xu Z."/>
            <person name="Knudson A."/>
            <person name="Carlson A."/>
            <person name="Chen N."/>
            <person name="Kovaka S."/>
            <person name="LaButti K."/>
            <person name="Lipzen A."/>
            <person name="Pennachio C."/>
            <person name="Riley R."/>
            <person name="Schakwitz W."/>
            <person name="Umezawa K."/>
            <person name="Ohm R.A."/>
            <person name="Grigoriev I.V."/>
            <person name="Nagy L.G."/>
            <person name="Gibbons J."/>
            <person name="Hibbett D."/>
        </authorList>
    </citation>
    <scope>NUCLEOTIDE SEQUENCE [LARGE SCALE GENOMIC DNA]</scope>
    <source>
        <strain evidence="1">ALCF2SS1-6</strain>
    </source>
</reference>
<accession>A0A5C2S0S3</accession>
<proteinExistence type="predicted"/>
<dbReference type="Proteomes" id="UP000313359">
    <property type="component" value="Unassembled WGS sequence"/>
</dbReference>
<keyword evidence="2" id="KW-1185">Reference proteome</keyword>
<gene>
    <name evidence="1" type="ORF">L227DRAFT_565717</name>
</gene>
<evidence type="ECO:0000313" key="2">
    <source>
        <dbReference type="Proteomes" id="UP000313359"/>
    </source>
</evidence>
<evidence type="ECO:0000313" key="1">
    <source>
        <dbReference type="EMBL" id="RPD56977.1"/>
    </source>
</evidence>
<dbReference type="AlphaFoldDB" id="A0A5C2S0S3"/>
<name>A0A5C2S0S3_9APHY</name>
<protein>
    <submittedName>
        <fullName evidence="1">Uncharacterized protein</fullName>
    </submittedName>
</protein>
<dbReference type="EMBL" id="ML122284">
    <property type="protein sequence ID" value="RPD56977.1"/>
    <property type="molecule type" value="Genomic_DNA"/>
</dbReference>
<organism evidence="1 2">
    <name type="scientific">Lentinus tigrinus ALCF2SS1-6</name>
    <dbReference type="NCBI Taxonomy" id="1328759"/>
    <lineage>
        <taxon>Eukaryota</taxon>
        <taxon>Fungi</taxon>
        <taxon>Dikarya</taxon>
        <taxon>Basidiomycota</taxon>
        <taxon>Agaricomycotina</taxon>
        <taxon>Agaricomycetes</taxon>
        <taxon>Polyporales</taxon>
        <taxon>Polyporaceae</taxon>
        <taxon>Lentinus</taxon>
    </lineage>
</organism>